<dbReference type="Pfam" id="PF13240">
    <property type="entry name" value="Zn_Ribbon_1"/>
    <property type="match status" value="1"/>
</dbReference>
<protein>
    <recommendedName>
        <fullName evidence="2">Zinc-ribbon domain-containing protein</fullName>
    </recommendedName>
</protein>
<gene>
    <name evidence="3" type="ORF">A3E36_02355</name>
</gene>
<dbReference type="AlphaFoldDB" id="A0A1G1XCX3"/>
<dbReference type="EMBL" id="MHHS01000004">
    <property type="protein sequence ID" value="OGY37812.1"/>
    <property type="molecule type" value="Genomic_DNA"/>
</dbReference>
<comment type="caution">
    <text evidence="3">The sequence shown here is derived from an EMBL/GenBank/DDBJ whole genome shotgun (WGS) entry which is preliminary data.</text>
</comment>
<keyword evidence="1" id="KW-1133">Transmembrane helix</keyword>
<evidence type="ECO:0000256" key="1">
    <source>
        <dbReference type="SAM" id="Phobius"/>
    </source>
</evidence>
<evidence type="ECO:0000313" key="3">
    <source>
        <dbReference type="EMBL" id="OGY37812.1"/>
    </source>
</evidence>
<reference evidence="3 4" key="1">
    <citation type="journal article" date="2016" name="Nat. Commun.">
        <title>Thousands of microbial genomes shed light on interconnected biogeochemical processes in an aquifer system.</title>
        <authorList>
            <person name="Anantharaman K."/>
            <person name="Brown C.T."/>
            <person name="Hug L.A."/>
            <person name="Sharon I."/>
            <person name="Castelle C.J."/>
            <person name="Probst A.J."/>
            <person name="Thomas B.C."/>
            <person name="Singh A."/>
            <person name="Wilkins M.J."/>
            <person name="Karaoz U."/>
            <person name="Brodie E.L."/>
            <person name="Williams K.H."/>
            <person name="Hubbard S.S."/>
            <person name="Banfield J.F."/>
        </authorList>
    </citation>
    <scope>NUCLEOTIDE SEQUENCE [LARGE SCALE GENOMIC DNA]</scope>
</reference>
<feature type="transmembrane region" description="Helical" evidence="1">
    <location>
        <begin position="56"/>
        <end position="79"/>
    </location>
</feature>
<keyword evidence="1" id="KW-0812">Transmembrane</keyword>
<accession>A0A1G1XCX3</accession>
<evidence type="ECO:0000259" key="2">
    <source>
        <dbReference type="Pfam" id="PF13240"/>
    </source>
</evidence>
<feature type="transmembrane region" description="Helical" evidence="1">
    <location>
        <begin position="130"/>
        <end position="161"/>
    </location>
</feature>
<feature type="transmembrane region" description="Helical" evidence="1">
    <location>
        <begin position="91"/>
        <end position="110"/>
    </location>
</feature>
<dbReference type="Proteomes" id="UP000177941">
    <property type="component" value="Unassembled WGS sequence"/>
</dbReference>
<proteinExistence type="predicted"/>
<organism evidence="3 4">
    <name type="scientific">Candidatus Andersenbacteria bacterium RIFCSPHIGHO2_12_FULL_45_11b</name>
    <dbReference type="NCBI Taxonomy" id="1797282"/>
    <lineage>
        <taxon>Bacteria</taxon>
        <taxon>Candidatus Anderseniibacteriota</taxon>
    </lineage>
</organism>
<evidence type="ECO:0000313" key="4">
    <source>
        <dbReference type="Proteomes" id="UP000177941"/>
    </source>
</evidence>
<sequence>MFCSKCGKENKENAKFCTHCGTPINLSETSHPQINAHVAAQPTLTESEIKNLKKKILNAGTSAVALGWFSIAIAPILLTVTSSLENNLSDALVLLWFPIVILVGVGALYVKYGKKFNKVVNAESDKAMRVLFWVSLALVFGLPLFGATPGILVVILVFYLFSARKALKKLADAGMLTADLILKS</sequence>
<dbReference type="InterPro" id="IPR026870">
    <property type="entry name" value="Zinc_ribbon_dom"/>
</dbReference>
<name>A0A1G1XCX3_9BACT</name>
<feature type="domain" description="Zinc-ribbon" evidence="2">
    <location>
        <begin position="2"/>
        <end position="24"/>
    </location>
</feature>
<keyword evidence="1" id="KW-0472">Membrane</keyword>